<accession>A0A4V1INH5</accession>
<sequence length="121" mass="13477">MNALEIYQGDHLGVLDMKTSCPECHKDIDLSNYQKDPLKVCPHCSVPVEFEKNPKAERATKAFFTLLVAVLIAGIIGFIVVGAKALAIMAFVQIILIMMMKSQLSTELKLVRSREQQAQDK</sequence>
<feature type="transmembrane region" description="Helical" evidence="1">
    <location>
        <begin position="62"/>
        <end position="80"/>
    </location>
</feature>
<name>A0A4V1INH5_9GAMM</name>
<evidence type="ECO:0000256" key="1">
    <source>
        <dbReference type="SAM" id="Phobius"/>
    </source>
</evidence>
<proteinExistence type="predicted"/>
<gene>
    <name evidence="2" type="ORF">B9G39_10015</name>
</gene>
<dbReference type="EMBL" id="NDXW01000001">
    <property type="protein sequence ID" value="RDH43751.1"/>
    <property type="molecule type" value="Genomic_DNA"/>
</dbReference>
<keyword evidence="1" id="KW-0472">Membrane</keyword>
<keyword evidence="3" id="KW-1185">Reference proteome</keyword>
<dbReference type="Proteomes" id="UP000257039">
    <property type="component" value="Unassembled WGS sequence"/>
</dbReference>
<keyword evidence="1" id="KW-0812">Transmembrane</keyword>
<protein>
    <submittedName>
        <fullName evidence="2">Uncharacterized protein</fullName>
    </submittedName>
</protein>
<keyword evidence="1" id="KW-1133">Transmembrane helix</keyword>
<evidence type="ECO:0000313" key="2">
    <source>
        <dbReference type="EMBL" id="RDH43751.1"/>
    </source>
</evidence>
<comment type="caution">
    <text evidence="2">The sequence shown here is derived from an EMBL/GenBank/DDBJ whole genome shotgun (WGS) entry which is preliminary data.</text>
</comment>
<dbReference type="AlphaFoldDB" id="A0A4V1INH5"/>
<organism evidence="2 3">
    <name type="scientific">Zooshikella ganghwensis</name>
    <dbReference type="NCBI Taxonomy" id="202772"/>
    <lineage>
        <taxon>Bacteria</taxon>
        <taxon>Pseudomonadati</taxon>
        <taxon>Pseudomonadota</taxon>
        <taxon>Gammaproteobacteria</taxon>
        <taxon>Oceanospirillales</taxon>
        <taxon>Zooshikellaceae</taxon>
        <taxon>Zooshikella</taxon>
    </lineage>
</organism>
<evidence type="ECO:0000313" key="3">
    <source>
        <dbReference type="Proteomes" id="UP000257039"/>
    </source>
</evidence>
<reference evidence="2 3" key="1">
    <citation type="submission" date="2017-04" db="EMBL/GenBank/DDBJ databases">
        <title>Draft genome sequence of Zooshikella ganghwensis VG4 isolated from Red Sea sediments.</title>
        <authorList>
            <person name="Rehman Z."/>
            <person name="Alam I."/>
            <person name="Kamau A."/>
            <person name="Bajic V."/>
            <person name="Leiknes T."/>
        </authorList>
    </citation>
    <scope>NUCLEOTIDE SEQUENCE [LARGE SCALE GENOMIC DNA]</scope>
    <source>
        <strain evidence="2 3">VG4</strain>
    </source>
</reference>